<proteinExistence type="predicted"/>
<accession>M1DYI2</accession>
<sequence>MILGNFKECEPNLAYTSFVAYPNLKFEEKHGHYFAKRNKKEQENEGLKIAEFTWRITEGSHFAFSSIVLILEVKDQVGEKREQSVHRRGVLQSSTMSPNDPEHDDAKGWCKTEMNYAKGRIAELIGDSD</sequence>
<dbReference type="AlphaFoldDB" id="M1DYI2"/>
<dbReference type="InParanoid" id="M1DYI2"/>
<evidence type="ECO:0000313" key="2">
    <source>
        <dbReference type="EnsemblPlants" id="PGSC0003DMT400096468"/>
    </source>
</evidence>
<dbReference type="Gramene" id="PGSC0003DMT400096468">
    <property type="protein sequence ID" value="PGSC0003DMT400096468"/>
    <property type="gene ID" value="PGSC0003DMG400046039"/>
</dbReference>
<dbReference type="HOGENOM" id="CLU_133510_0_0_1"/>
<dbReference type="PaxDb" id="4113-PGSC0003DMT400096468"/>
<dbReference type="EnsemblPlants" id="PGSC0003DMT400096468">
    <property type="protein sequence ID" value="PGSC0003DMT400096468"/>
    <property type="gene ID" value="PGSC0003DMG400046039"/>
</dbReference>
<organism evidence="2 3">
    <name type="scientific">Solanum tuberosum</name>
    <name type="common">Potato</name>
    <dbReference type="NCBI Taxonomy" id="4113"/>
    <lineage>
        <taxon>Eukaryota</taxon>
        <taxon>Viridiplantae</taxon>
        <taxon>Streptophyta</taxon>
        <taxon>Embryophyta</taxon>
        <taxon>Tracheophyta</taxon>
        <taxon>Spermatophyta</taxon>
        <taxon>Magnoliopsida</taxon>
        <taxon>eudicotyledons</taxon>
        <taxon>Gunneridae</taxon>
        <taxon>Pentapetalae</taxon>
        <taxon>asterids</taxon>
        <taxon>lamiids</taxon>
        <taxon>Solanales</taxon>
        <taxon>Solanaceae</taxon>
        <taxon>Solanoideae</taxon>
        <taxon>Solaneae</taxon>
        <taxon>Solanum</taxon>
    </lineage>
</organism>
<protein>
    <submittedName>
        <fullName evidence="2">Uncharacterized protein</fullName>
    </submittedName>
</protein>
<reference evidence="2" key="2">
    <citation type="submission" date="2015-06" db="UniProtKB">
        <authorList>
            <consortium name="EnsemblPlants"/>
        </authorList>
    </citation>
    <scope>IDENTIFICATION</scope>
    <source>
        <strain evidence="2">DM1-3 516 R44</strain>
    </source>
</reference>
<reference evidence="3" key="1">
    <citation type="journal article" date="2011" name="Nature">
        <title>Genome sequence and analysis of the tuber crop potato.</title>
        <authorList>
            <consortium name="The Potato Genome Sequencing Consortium"/>
        </authorList>
    </citation>
    <scope>NUCLEOTIDE SEQUENCE [LARGE SCALE GENOMIC DNA]</scope>
    <source>
        <strain evidence="3">cv. DM1-3 516 R44</strain>
    </source>
</reference>
<name>M1DYI2_SOLTU</name>
<evidence type="ECO:0000256" key="1">
    <source>
        <dbReference type="SAM" id="MobiDB-lite"/>
    </source>
</evidence>
<dbReference type="Proteomes" id="UP000011115">
    <property type="component" value="Unassembled WGS sequence"/>
</dbReference>
<feature type="region of interest" description="Disordered" evidence="1">
    <location>
        <begin position="79"/>
        <end position="108"/>
    </location>
</feature>
<keyword evidence="3" id="KW-1185">Reference proteome</keyword>
<evidence type="ECO:0000313" key="3">
    <source>
        <dbReference type="Proteomes" id="UP000011115"/>
    </source>
</evidence>